<dbReference type="PANTHER" id="PTHR46847">
    <property type="entry name" value="D-ALLOSE-BINDING PERIPLASMIC PROTEIN-RELATED"/>
    <property type="match status" value="1"/>
</dbReference>
<dbReference type="Pfam" id="PF13407">
    <property type="entry name" value="Peripla_BP_4"/>
    <property type="match status" value="1"/>
</dbReference>
<dbReference type="EMBL" id="CAEZYV010000002">
    <property type="protein sequence ID" value="CAB4728280.1"/>
    <property type="molecule type" value="Genomic_DNA"/>
</dbReference>
<dbReference type="GO" id="GO:0030313">
    <property type="term" value="C:cell envelope"/>
    <property type="evidence" value="ECO:0007669"/>
    <property type="project" value="UniProtKB-SubCell"/>
</dbReference>
<evidence type="ECO:0000256" key="1">
    <source>
        <dbReference type="ARBA" id="ARBA00004196"/>
    </source>
</evidence>
<dbReference type="InterPro" id="IPR025997">
    <property type="entry name" value="SBP_2_dom"/>
</dbReference>
<keyword evidence="3" id="KW-0732">Signal</keyword>
<sequence>MKKVLTLVAAASAMALVVGTGSAVNAADKTLNIQMVSKGFQHQFWQAVRTGSEQAGKALNAKITFVGPESESMVDKQLEQLQAAIDSKPDAIGYASLDPKAPLALLKKAKAASIPVYMFDAAAGDPKDATQNEASLGTSSDIALGIARTDGVAASALAADKMAALIGGKGTVFVISHSQVNATGIQRRDGFVNQMKKKYKNIKVLPVQYGEGDHLKSADIVKAVIAANKDLKGVFATNEGGAIGAVDAFKELKLKKGKIKLIGFDSGAAQINAIKSGLMNGAITQDPIGIGYKTVAALVGKVRNGTTPKNFIDTGFYYYNAKNLTDPKIAAVLYQ</sequence>
<comment type="subcellular location">
    <subcellularLocation>
        <location evidence="1">Cell envelope</location>
    </subcellularLocation>
</comment>
<organism evidence="5">
    <name type="scientific">freshwater metagenome</name>
    <dbReference type="NCBI Taxonomy" id="449393"/>
    <lineage>
        <taxon>unclassified sequences</taxon>
        <taxon>metagenomes</taxon>
        <taxon>ecological metagenomes</taxon>
    </lineage>
</organism>
<gene>
    <name evidence="5" type="ORF">UFOPK2788_00020</name>
</gene>
<dbReference type="PANTHER" id="PTHR46847:SF1">
    <property type="entry name" value="D-ALLOSE-BINDING PERIPLASMIC PROTEIN-RELATED"/>
    <property type="match status" value="1"/>
</dbReference>
<name>A0A6J6S008_9ZZZZ</name>
<dbReference type="InterPro" id="IPR028082">
    <property type="entry name" value="Peripla_BP_I"/>
</dbReference>
<dbReference type="GO" id="GO:0030246">
    <property type="term" value="F:carbohydrate binding"/>
    <property type="evidence" value="ECO:0007669"/>
    <property type="project" value="UniProtKB-ARBA"/>
</dbReference>
<proteinExistence type="inferred from homology"/>
<dbReference type="AlphaFoldDB" id="A0A6J6S008"/>
<comment type="similarity">
    <text evidence="2">Belongs to the bacterial solute-binding protein 2 family.</text>
</comment>
<evidence type="ECO:0000313" key="5">
    <source>
        <dbReference type="EMBL" id="CAB4728280.1"/>
    </source>
</evidence>
<reference evidence="5" key="1">
    <citation type="submission" date="2020-05" db="EMBL/GenBank/DDBJ databases">
        <authorList>
            <person name="Chiriac C."/>
            <person name="Salcher M."/>
            <person name="Ghai R."/>
            <person name="Kavagutti S V."/>
        </authorList>
    </citation>
    <scope>NUCLEOTIDE SEQUENCE</scope>
</reference>
<dbReference type="CDD" id="cd20005">
    <property type="entry name" value="PBP1_ABC_sugar_binding-like"/>
    <property type="match status" value="1"/>
</dbReference>
<dbReference type="SUPFAM" id="SSF53822">
    <property type="entry name" value="Periplasmic binding protein-like I"/>
    <property type="match status" value="1"/>
</dbReference>
<feature type="domain" description="Periplasmic binding protein" evidence="4">
    <location>
        <begin position="35"/>
        <end position="301"/>
    </location>
</feature>
<evidence type="ECO:0000259" key="4">
    <source>
        <dbReference type="Pfam" id="PF13407"/>
    </source>
</evidence>
<accession>A0A6J6S008</accession>
<dbReference type="Gene3D" id="3.40.50.2300">
    <property type="match status" value="2"/>
</dbReference>
<evidence type="ECO:0000256" key="3">
    <source>
        <dbReference type="ARBA" id="ARBA00022729"/>
    </source>
</evidence>
<protein>
    <submittedName>
        <fullName evidence="5">Unannotated protein</fullName>
    </submittedName>
</protein>
<evidence type="ECO:0000256" key="2">
    <source>
        <dbReference type="ARBA" id="ARBA00007639"/>
    </source>
</evidence>